<evidence type="ECO:0000259" key="12">
    <source>
        <dbReference type="PROSITE" id="PS50213"/>
    </source>
</evidence>
<evidence type="ECO:0000256" key="2">
    <source>
        <dbReference type="ARBA" id="ARBA00007843"/>
    </source>
</evidence>
<evidence type="ECO:0000256" key="8">
    <source>
        <dbReference type="ARBA" id="ARBA00023180"/>
    </source>
</evidence>
<evidence type="ECO:0000256" key="10">
    <source>
        <dbReference type="SAM" id="MobiDB-lite"/>
    </source>
</evidence>
<comment type="function">
    <text evidence="9">May be a cell surface adhesion protein.</text>
</comment>
<comment type="subcellular location">
    <subcellularLocation>
        <location evidence="1">Cell membrane</location>
        <topology evidence="1">Lipid-anchor</topology>
        <topology evidence="1">GPI-anchor</topology>
    </subcellularLocation>
</comment>
<evidence type="ECO:0000256" key="1">
    <source>
        <dbReference type="ARBA" id="ARBA00004609"/>
    </source>
</evidence>
<dbReference type="InterPro" id="IPR036378">
    <property type="entry name" value="FAS1_dom_sf"/>
</dbReference>
<keyword evidence="8" id="KW-0325">Glycoprotein</keyword>
<evidence type="ECO:0000256" key="11">
    <source>
        <dbReference type="SAM" id="SignalP"/>
    </source>
</evidence>
<dbReference type="PANTHER" id="PTHR32077:SF65">
    <property type="entry name" value="FASCICLIN-LIKE ARABINOGALACTAN PROTEIN 11"/>
    <property type="match status" value="1"/>
</dbReference>
<dbReference type="AlphaFoldDB" id="A0AAP0FRV7"/>
<reference evidence="13 14" key="1">
    <citation type="journal article" date="2022" name="Nat. Plants">
        <title>Genomes of leafy and leafless Platanthera orchids illuminate the evolution of mycoheterotrophy.</title>
        <authorList>
            <person name="Li M.H."/>
            <person name="Liu K.W."/>
            <person name="Li Z."/>
            <person name="Lu H.C."/>
            <person name="Ye Q.L."/>
            <person name="Zhang D."/>
            <person name="Wang J.Y."/>
            <person name="Li Y.F."/>
            <person name="Zhong Z.M."/>
            <person name="Liu X."/>
            <person name="Yu X."/>
            <person name="Liu D.K."/>
            <person name="Tu X.D."/>
            <person name="Liu B."/>
            <person name="Hao Y."/>
            <person name="Liao X.Y."/>
            <person name="Jiang Y.T."/>
            <person name="Sun W.H."/>
            <person name="Chen J."/>
            <person name="Chen Y.Q."/>
            <person name="Ai Y."/>
            <person name="Zhai J.W."/>
            <person name="Wu S.S."/>
            <person name="Zhou Z."/>
            <person name="Hsiao Y.Y."/>
            <person name="Wu W.L."/>
            <person name="Chen Y.Y."/>
            <person name="Lin Y.F."/>
            <person name="Hsu J.L."/>
            <person name="Li C.Y."/>
            <person name="Wang Z.W."/>
            <person name="Zhao X."/>
            <person name="Zhong W.Y."/>
            <person name="Ma X.K."/>
            <person name="Ma L."/>
            <person name="Huang J."/>
            <person name="Chen G.Z."/>
            <person name="Huang M.Z."/>
            <person name="Huang L."/>
            <person name="Peng D.H."/>
            <person name="Luo Y.B."/>
            <person name="Zou S.Q."/>
            <person name="Chen S.P."/>
            <person name="Lan S."/>
            <person name="Tsai W.C."/>
            <person name="Van de Peer Y."/>
            <person name="Liu Z.J."/>
        </authorList>
    </citation>
    <scope>NUCLEOTIDE SEQUENCE [LARGE SCALE GENOMIC DNA]</scope>
    <source>
        <strain evidence="13">Lor287</strain>
    </source>
</reference>
<dbReference type="PANTHER" id="PTHR32077">
    <property type="entry name" value="FASCICLIN-LIKE ARABINOGALACTAN PROTEIN"/>
    <property type="match status" value="1"/>
</dbReference>
<dbReference type="InterPro" id="IPR000782">
    <property type="entry name" value="FAS1_domain"/>
</dbReference>
<keyword evidence="14" id="KW-1185">Reference proteome</keyword>
<evidence type="ECO:0000256" key="7">
    <source>
        <dbReference type="ARBA" id="ARBA00023136"/>
    </source>
</evidence>
<dbReference type="GO" id="GO:0005886">
    <property type="term" value="C:plasma membrane"/>
    <property type="evidence" value="ECO:0007669"/>
    <property type="project" value="UniProtKB-SubCell"/>
</dbReference>
<keyword evidence="4" id="KW-0336">GPI-anchor</keyword>
<evidence type="ECO:0000313" key="14">
    <source>
        <dbReference type="Proteomes" id="UP001418222"/>
    </source>
</evidence>
<dbReference type="Gene3D" id="2.30.180.10">
    <property type="entry name" value="FAS1 domain"/>
    <property type="match status" value="1"/>
</dbReference>
<dbReference type="FunFam" id="2.30.180.10:FF:000006">
    <property type="entry name" value="Fasciclin-like arabinogalactan protein 11"/>
    <property type="match status" value="1"/>
</dbReference>
<feature type="chain" id="PRO_5042826353" evidence="11">
    <location>
        <begin position="22"/>
        <end position="253"/>
    </location>
</feature>
<gene>
    <name evidence="13" type="primary">FLA11</name>
    <name evidence="13" type="ORF">KSP39_PZI023703</name>
</gene>
<dbReference type="GO" id="GO:0009834">
    <property type="term" value="P:plant-type secondary cell wall biogenesis"/>
    <property type="evidence" value="ECO:0007669"/>
    <property type="project" value="UniProtKB-ARBA"/>
</dbReference>
<dbReference type="SMART" id="SM00554">
    <property type="entry name" value="FAS1"/>
    <property type="match status" value="1"/>
</dbReference>
<evidence type="ECO:0000256" key="9">
    <source>
        <dbReference type="ARBA" id="ARBA00024686"/>
    </source>
</evidence>
<dbReference type="GO" id="GO:0098552">
    <property type="term" value="C:side of membrane"/>
    <property type="evidence" value="ECO:0007669"/>
    <property type="project" value="UniProtKB-KW"/>
</dbReference>
<feature type="compositionally biased region" description="Low complexity" evidence="10">
    <location>
        <begin position="191"/>
        <end position="201"/>
    </location>
</feature>
<sequence length="253" mass="26390">MRKLLFLFSTILLHSTTKTQAQTAAAAAAPPPAGPPNITAVLEKAGQFSTLLRLMKSTQIADQINNQLNNSNTGITVFAPADNAFSGLPAGTLNSLSDQQKVALIQFHIVPSLITAQQFQTVSNPVRTQAGDTDNGQFPLNVTSAGGQVNITTGVVNTTVSNTIYADSELAVYQVDRVLLPEEIFDPAAAAAAPAPGPASAKSKKKKGAGDGPTTSPSKEADASSGFRINRVEMGRWVGFLVAGSFISLNLLL</sequence>
<dbReference type="EMBL" id="JBBWWQ010000021">
    <property type="protein sequence ID" value="KAK8913547.1"/>
    <property type="molecule type" value="Genomic_DNA"/>
</dbReference>
<keyword evidence="6" id="KW-0654">Proteoglycan</keyword>
<keyword evidence="3" id="KW-1003">Cell membrane</keyword>
<comment type="similarity">
    <text evidence="2">Belongs to the fasciclin-like AGP family.</text>
</comment>
<keyword evidence="7" id="KW-0472">Membrane</keyword>
<comment type="caution">
    <text evidence="13">The sequence shown here is derived from an EMBL/GenBank/DDBJ whole genome shotgun (WGS) entry which is preliminary data.</text>
</comment>
<evidence type="ECO:0000256" key="3">
    <source>
        <dbReference type="ARBA" id="ARBA00022475"/>
    </source>
</evidence>
<accession>A0AAP0FRV7</accession>
<dbReference type="InterPro" id="IPR045003">
    <property type="entry name" value="FLA_A"/>
</dbReference>
<feature type="domain" description="FAS1" evidence="12">
    <location>
        <begin position="35"/>
        <end position="179"/>
    </location>
</feature>
<evidence type="ECO:0000256" key="4">
    <source>
        <dbReference type="ARBA" id="ARBA00022622"/>
    </source>
</evidence>
<feature type="signal peptide" evidence="11">
    <location>
        <begin position="1"/>
        <end position="21"/>
    </location>
</feature>
<proteinExistence type="inferred from homology"/>
<organism evidence="13 14">
    <name type="scientific">Platanthera zijinensis</name>
    <dbReference type="NCBI Taxonomy" id="2320716"/>
    <lineage>
        <taxon>Eukaryota</taxon>
        <taxon>Viridiplantae</taxon>
        <taxon>Streptophyta</taxon>
        <taxon>Embryophyta</taxon>
        <taxon>Tracheophyta</taxon>
        <taxon>Spermatophyta</taxon>
        <taxon>Magnoliopsida</taxon>
        <taxon>Liliopsida</taxon>
        <taxon>Asparagales</taxon>
        <taxon>Orchidaceae</taxon>
        <taxon>Orchidoideae</taxon>
        <taxon>Orchideae</taxon>
        <taxon>Orchidinae</taxon>
        <taxon>Platanthera</taxon>
    </lineage>
</organism>
<dbReference type="SUPFAM" id="SSF82153">
    <property type="entry name" value="FAS1 domain"/>
    <property type="match status" value="1"/>
</dbReference>
<dbReference type="Pfam" id="PF02469">
    <property type="entry name" value="Fasciclin"/>
    <property type="match status" value="1"/>
</dbReference>
<name>A0AAP0FRV7_9ASPA</name>
<dbReference type="PROSITE" id="PS50213">
    <property type="entry name" value="FAS1"/>
    <property type="match status" value="1"/>
</dbReference>
<evidence type="ECO:0000256" key="5">
    <source>
        <dbReference type="ARBA" id="ARBA00022729"/>
    </source>
</evidence>
<feature type="region of interest" description="Disordered" evidence="10">
    <location>
        <begin position="191"/>
        <end position="224"/>
    </location>
</feature>
<keyword evidence="4" id="KW-0449">Lipoprotein</keyword>
<keyword evidence="5 11" id="KW-0732">Signal</keyword>
<evidence type="ECO:0000313" key="13">
    <source>
        <dbReference type="EMBL" id="KAK8913547.1"/>
    </source>
</evidence>
<dbReference type="Proteomes" id="UP001418222">
    <property type="component" value="Unassembled WGS sequence"/>
</dbReference>
<protein>
    <submittedName>
        <fullName evidence="13">Fasciclin-like arabinogalactan protein 11</fullName>
    </submittedName>
</protein>
<evidence type="ECO:0000256" key="6">
    <source>
        <dbReference type="ARBA" id="ARBA00022974"/>
    </source>
</evidence>